<accession>A0A448Z9A9</accession>
<dbReference type="InterPro" id="IPR057491">
    <property type="entry name" value="DiatomPyrShell"/>
</dbReference>
<feature type="compositionally biased region" description="Basic and acidic residues" evidence="1">
    <location>
        <begin position="243"/>
        <end position="258"/>
    </location>
</feature>
<dbReference type="Proteomes" id="UP000291116">
    <property type="component" value="Unassembled WGS sequence"/>
</dbReference>
<proteinExistence type="predicted"/>
<feature type="region of interest" description="Disordered" evidence="1">
    <location>
        <begin position="243"/>
        <end position="296"/>
    </location>
</feature>
<dbReference type="Pfam" id="PF25192">
    <property type="entry name" value="DiatomPyrShell"/>
    <property type="match status" value="1"/>
</dbReference>
<name>A0A448Z9A9_9STRA</name>
<feature type="compositionally biased region" description="Low complexity" evidence="1">
    <location>
        <begin position="85"/>
        <end position="98"/>
    </location>
</feature>
<evidence type="ECO:0000313" key="3">
    <source>
        <dbReference type="Proteomes" id="UP000291116"/>
    </source>
</evidence>
<reference evidence="2 3" key="1">
    <citation type="submission" date="2019-01" db="EMBL/GenBank/DDBJ databases">
        <authorList>
            <person name="Ferrante I. M."/>
        </authorList>
    </citation>
    <scope>NUCLEOTIDE SEQUENCE [LARGE SCALE GENOMIC DNA]</scope>
    <source>
        <strain evidence="2 3">B856</strain>
    </source>
</reference>
<dbReference type="EMBL" id="CAACVS010000176">
    <property type="protein sequence ID" value="VEU38594.1"/>
    <property type="molecule type" value="Genomic_DNA"/>
</dbReference>
<dbReference type="OrthoDB" id="10547316at2759"/>
<keyword evidence="3" id="KW-1185">Reference proteome</keyword>
<sequence>MQISSNALTLYVIVASTSTYAFVHRPRLLPTHLPSIEKGGTALGYIKENYETGIGPDILRKHKRKPDVIDAIVVEEVVLPTDVGSSQTSTRTTPTPTHARPKRSPNTRIRKELSPDFDDAFISEDVPATAPLEPSIWDTNTAKCIQGGALRTWAIGAPEVDHTQVLLKSTHWDSPLRAQIDVYNGPGHAPMKLAVYCAESLSQQPFSFVIPTPGFNHQSIGIKNSGPFEFPIEAVAIADVESAREQRKRQRERERQHTDPNTQPLQQGGYTGFYNSVDPTPARTTLGAGRHEERPTSGLGLFAEKLRDLGDLRKIEGTSPVEYASGNEQSSSEELFEFEKNVDSVQVLIETRGLSCQARIEVTSNGCDEILQVIELSIEDGKERPFFAVLDTSQRTSTTVRVLNLDPYSAFPITACVEPYTINSDDDDDCNYKHDEDQAFGFDFIDASIEEDQGSDDEMIATAAASDSSAADGEGESDMYAVPDITIPASLADYDFDEEFFFAS</sequence>
<protein>
    <submittedName>
        <fullName evidence="2">Uncharacterized protein</fullName>
    </submittedName>
</protein>
<evidence type="ECO:0000256" key="1">
    <source>
        <dbReference type="SAM" id="MobiDB-lite"/>
    </source>
</evidence>
<feature type="region of interest" description="Disordered" evidence="1">
    <location>
        <begin position="83"/>
        <end position="109"/>
    </location>
</feature>
<gene>
    <name evidence="2" type="ORF">PSNMU_V1.4_AUG-EV-PASAV3_0054170</name>
</gene>
<dbReference type="AlphaFoldDB" id="A0A448Z9A9"/>
<organism evidence="2 3">
    <name type="scientific">Pseudo-nitzschia multistriata</name>
    <dbReference type="NCBI Taxonomy" id="183589"/>
    <lineage>
        <taxon>Eukaryota</taxon>
        <taxon>Sar</taxon>
        <taxon>Stramenopiles</taxon>
        <taxon>Ochrophyta</taxon>
        <taxon>Bacillariophyta</taxon>
        <taxon>Bacillariophyceae</taxon>
        <taxon>Bacillariophycidae</taxon>
        <taxon>Bacillariales</taxon>
        <taxon>Bacillariaceae</taxon>
        <taxon>Pseudo-nitzschia</taxon>
    </lineage>
</organism>
<evidence type="ECO:0000313" key="2">
    <source>
        <dbReference type="EMBL" id="VEU38594.1"/>
    </source>
</evidence>
<feature type="compositionally biased region" description="Polar residues" evidence="1">
    <location>
        <begin position="259"/>
        <end position="278"/>
    </location>
</feature>